<comment type="function">
    <text evidence="8">Membrane-associated protein that warps the membrane surface to access and bind aromatic isoprenes with high specificity, including ubiquinone (CoQ) isoprene intermediates and presents them directly to Coq7, therefore facilitating the Coq7-mediated hydroxylase step. Participates in the biosynthesis of coenzyme Q, also named ubiquinone, an essential lipid-soluble electron transporter for aerobic cellular respiration.</text>
</comment>
<dbReference type="PANTHER" id="PTHR21427">
    <property type="entry name" value="UBIQUINONE BIOSYNTHESIS PROTEIN COQ9, MITOCHONDRIAL"/>
    <property type="match status" value="1"/>
</dbReference>
<name>A0AAD1ZBF2_9LAMI</name>
<dbReference type="EMBL" id="OU503043">
    <property type="protein sequence ID" value="CAI9766568.1"/>
    <property type="molecule type" value="Genomic_DNA"/>
</dbReference>
<dbReference type="Gene3D" id="1.10.357.10">
    <property type="entry name" value="Tetracycline Repressor, domain 2"/>
    <property type="match status" value="1"/>
</dbReference>
<evidence type="ECO:0000256" key="9">
    <source>
        <dbReference type="SAM" id="MobiDB-lite"/>
    </source>
</evidence>
<organism evidence="11 12">
    <name type="scientific">Fraxinus pennsylvanica</name>
    <dbReference type="NCBI Taxonomy" id="56036"/>
    <lineage>
        <taxon>Eukaryota</taxon>
        <taxon>Viridiplantae</taxon>
        <taxon>Streptophyta</taxon>
        <taxon>Embryophyta</taxon>
        <taxon>Tracheophyta</taxon>
        <taxon>Spermatophyta</taxon>
        <taxon>Magnoliopsida</taxon>
        <taxon>eudicotyledons</taxon>
        <taxon>Gunneridae</taxon>
        <taxon>Pentapetalae</taxon>
        <taxon>asterids</taxon>
        <taxon>lamiids</taxon>
        <taxon>Lamiales</taxon>
        <taxon>Oleaceae</taxon>
        <taxon>Oleeae</taxon>
        <taxon>Fraxinus</taxon>
    </lineage>
</organism>
<accession>A0AAD1ZBF2</accession>
<evidence type="ECO:0000256" key="6">
    <source>
        <dbReference type="ARBA" id="ARBA00023121"/>
    </source>
</evidence>
<keyword evidence="5" id="KW-0809">Transit peptide</keyword>
<feature type="compositionally biased region" description="Basic and acidic residues" evidence="9">
    <location>
        <begin position="67"/>
        <end position="80"/>
    </location>
</feature>
<dbReference type="Proteomes" id="UP000834106">
    <property type="component" value="Chromosome 8"/>
</dbReference>
<gene>
    <name evidence="11" type="ORF">FPE_LOCUS13998</name>
</gene>
<dbReference type="Pfam" id="PF08511">
    <property type="entry name" value="COQ9"/>
    <property type="match status" value="1"/>
</dbReference>
<dbReference type="InterPro" id="IPR013718">
    <property type="entry name" value="COQ9_C"/>
</dbReference>
<dbReference type="GO" id="GO:0005743">
    <property type="term" value="C:mitochondrial inner membrane"/>
    <property type="evidence" value="ECO:0007669"/>
    <property type="project" value="TreeGrafter"/>
</dbReference>
<dbReference type="GO" id="GO:0006744">
    <property type="term" value="P:ubiquinone biosynthetic process"/>
    <property type="evidence" value="ECO:0007669"/>
    <property type="project" value="UniProtKB-UniRule"/>
</dbReference>
<dbReference type="AlphaFoldDB" id="A0AAD1ZBF2"/>
<evidence type="ECO:0000256" key="1">
    <source>
        <dbReference type="ARBA" id="ARBA00004173"/>
    </source>
</evidence>
<comment type="similarity">
    <text evidence="3 8">Belongs to the COQ9 family.</text>
</comment>
<keyword evidence="12" id="KW-1185">Reference proteome</keyword>
<dbReference type="GO" id="GO:0008289">
    <property type="term" value="F:lipid binding"/>
    <property type="evidence" value="ECO:0007669"/>
    <property type="project" value="UniProtKB-UniRule"/>
</dbReference>
<proteinExistence type="inferred from homology"/>
<protein>
    <recommendedName>
        <fullName evidence="8">Ubiquinone biosynthesis protein</fullName>
    </recommendedName>
</protein>
<evidence type="ECO:0000256" key="3">
    <source>
        <dbReference type="ARBA" id="ARBA00010766"/>
    </source>
</evidence>
<dbReference type="PANTHER" id="PTHR21427:SF19">
    <property type="entry name" value="UBIQUINONE BIOSYNTHESIS PROTEIN COQ9, MITOCHONDRIAL"/>
    <property type="match status" value="1"/>
</dbReference>
<dbReference type="NCBIfam" id="TIGR02396">
    <property type="entry name" value="diverge_rpsU"/>
    <property type="match status" value="1"/>
</dbReference>
<evidence type="ECO:0000256" key="8">
    <source>
        <dbReference type="RuleBase" id="RU366063"/>
    </source>
</evidence>
<comment type="pathway">
    <text evidence="2 8">Cofactor biosynthesis; ubiquinone biosynthesis.</text>
</comment>
<feature type="domain" description="COQ9 C-terminal" evidence="10">
    <location>
        <begin position="182"/>
        <end position="252"/>
    </location>
</feature>
<comment type="subcellular location">
    <subcellularLocation>
        <location evidence="1 8">Mitochondrion</location>
    </subcellularLocation>
</comment>
<evidence type="ECO:0000313" key="11">
    <source>
        <dbReference type="EMBL" id="CAI9766568.1"/>
    </source>
</evidence>
<evidence type="ECO:0000256" key="4">
    <source>
        <dbReference type="ARBA" id="ARBA00022688"/>
    </source>
</evidence>
<keyword evidence="4 8" id="KW-0831">Ubiquinone biosynthesis</keyword>
<evidence type="ECO:0000256" key="7">
    <source>
        <dbReference type="ARBA" id="ARBA00023128"/>
    </source>
</evidence>
<evidence type="ECO:0000256" key="2">
    <source>
        <dbReference type="ARBA" id="ARBA00004749"/>
    </source>
</evidence>
<evidence type="ECO:0000313" key="12">
    <source>
        <dbReference type="Proteomes" id="UP000834106"/>
    </source>
</evidence>
<evidence type="ECO:0000256" key="5">
    <source>
        <dbReference type="ARBA" id="ARBA00022946"/>
    </source>
</evidence>
<keyword evidence="6 8" id="KW-0446">Lipid-binding</keyword>
<dbReference type="InterPro" id="IPR012762">
    <property type="entry name" value="Ubiq_biosynth_COQ9"/>
</dbReference>
<evidence type="ECO:0000259" key="10">
    <source>
        <dbReference type="Pfam" id="PF08511"/>
    </source>
</evidence>
<keyword evidence="7 8" id="KW-0496">Mitochondrion</keyword>
<sequence length="288" mass="32691">MYRWAAKRLLPVLGCRNPHFRCSSSGSRAVAGVIDSARFSTSAASETIRDQNHNFDSFASSSSKAWSQEERSSSHDETHRCRTTTRPRAHWQDEQKRVLHASLRHVIRLGWTDAAMIAGAREFFMDDCLQRLIDIIDLQEDLTNLIPSHCIAKLVRIRLEMQAPYISKWPQALSIQVQPLNIPTSFKQRAMLVDEIWHAAKDEAVDIDWYAKCTVLGGIYSTTELYMLTDTSVDFQDTWEFLDGRIRDAFDLKKSVQEEVTAKYLAEAVGAGIGSSFPGFVKRVFNGE</sequence>
<reference evidence="11" key="1">
    <citation type="submission" date="2023-05" db="EMBL/GenBank/DDBJ databases">
        <authorList>
            <person name="Huff M."/>
        </authorList>
    </citation>
    <scope>NUCLEOTIDE SEQUENCE</scope>
</reference>
<feature type="region of interest" description="Disordered" evidence="9">
    <location>
        <begin position="66"/>
        <end position="89"/>
    </location>
</feature>